<keyword evidence="1" id="KW-0645">Protease</keyword>
<proteinExistence type="predicted"/>
<dbReference type="InterPro" id="IPR022454">
    <property type="entry name" value="CHP03883_F420-assoc"/>
</dbReference>
<keyword evidence="1" id="KW-0482">Metalloprotease</keyword>
<organism evidence="1 2">
    <name type="scientific">Janibacter terrae</name>
    <dbReference type="NCBI Taxonomy" id="103817"/>
    <lineage>
        <taxon>Bacteria</taxon>
        <taxon>Bacillati</taxon>
        <taxon>Actinomycetota</taxon>
        <taxon>Actinomycetes</taxon>
        <taxon>Micrococcales</taxon>
        <taxon>Intrasporangiaceae</taxon>
        <taxon>Janibacter</taxon>
    </lineage>
</organism>
<dbReference type="Gene3D" id="1.20.150.30">
    <property type="entry name" value="Zincin-like metallopeptidase, N-terminal domain"/>
    <property type="match status" value="1"/>
</dbReference>
<dbReference type="PANTHER" id="PTHR39420:SF1">
    <property type="entry name" value="HYDROLASE"/>
    <property type="match status" value="1"/>
</dbReference>
<keyword evidence="2" id="KW-1185">Reference proteome</keyword>
<dbReference type="NCBIfam" id="TIGR03883">
    <property type="entry name" value="DUF2342_F420"/>
    <property type="match status" value="1"/>
</dbReference>
<dbReference type="SUPFAM" id="SSF55486">
    <property type="entry name" value="Metalloproteases ('zincins'), catalytic domain"/>
    <property type="match status" value="1"/>
</dbReference>
<reference evidence="1 2" key="1">
    <citation type="submission" date="2022-09" db="EMBL/GenBank/DDBJ databases">
        <title>Complete genome sequence of Janibacter terrae strain COS04-44, PCL-degrading bacteria isolated from oil spilled coast.</title>
        <authorList>
            <person name="Park H."/>
            <person name="Kim J.Y."/>
            <person name="An S.H."/>
            <person name="Lee C.M."/>
            <person name="Weon H.-Y."/>
        </authorList>
    </citation>
    <scope>NUCLEOTIDE SEQUENCE [LARGE SCALE GENOMIC DNA]</scope>
    <source>
        <strain evidence="1 2">COS04-44</strain>
    </source>
</reference>
<dbReference type="InterPro" id="IPR018766">
    <property type="entry name" value="Zinicin_2"/>
</dbReference>
<protein>
    <submittedName>
        <fullName evidence="1">Zinc-dependent metalloprotease</fullName>
    </submittedName>
</protein>
<accession>A0ABZ2F9T8</accession>
<evidence type="ECO:0000313" key="1">
    <source>
        <dbReference type="EMBL" id="WWF04042.1"/>
    </source>
</evidence>
<keyword evidence="1" id="KW-0378">Hydrolase</keyword>
<evidence type="ECO:0000313" key="2">
    <source>
        <dbReference type="Proteomes" id="UP001381003"/>
    </source>
</evidence>
<dbReference type="PANTHER" id="PTHR39420">
    <property type="match status" value="1"/>
</dbReference>
<dbReference type="EMBL" id="CP104874">
    <property type="protein sequence ID" value="WWF04042.1"/>
    <property type="molecule type" value="Genomic_DNA"/>
</dbReference>
<dbReference type="GO" id="GO:0008237">
    <property type="term" value="F:metallopeptidase activity"/>
    <property type="evidence" value="ECO:0007669"/>
    <property type="project" value="UniProtKB-KW"/>
</dbReference>
<dbReference type="InterPro" id="IPR042271">
    <property type="entry name" value="Zinicin_2_N"/>
</dbReference>
<dbReference type="Pfam" id="PF10103">
    <property type="entry name" value="Zincin_2"/>
    <property type="match status" value="1"/>
</dbReference>
<dbReference type="RefSeq" id="WP_338537569.1">
    <property type="nucleotide sequence ID" value="NZ_CP104874.1"/>
</dbReference>
<dbReference type="NCBIfam" id="TIGR03624">
    <property type="entry name" value="putative hydrolase"/>
    <property type="match status" value="1"/>
</dbReference>
<name>A0ABZ2F9T8_9MICO</name>
<gene>
    <name evidence="1" type="ORF">N5P18_10050</name>
</gene>
<dbReference type="Proteomes" id="UP001381003">
    <property type="component" value="Chromosome"/>
</dbReference>
<sequence>MTQYVDWKFAKTAGARLVPPGPDVSHDEAAEIVGEIHEHADAAVAPVAATSRMHAPGDAPAPLVVDRPTWIEVNADSMAAMLTPALEAAARRRDREPWGPAQAVGSKLTGAEAGGMLAFLSTKVLGQYDIAPGGTPALLLVAPNIVTTERELAVKPRDFRLWVCLHEETHRVQFTAVPWLREHLITSAQGLATELMPDSEALRSRFEQVTSQLPKVFSGEGQGLAELVITPEQRERLAEVTAVMSLLEGHADVVMDDVGPAHVPSVAEIRARFSQRRKGAGAVDRLLRRLLGLEAKMRQYRDGATFVRTVQEVVGVDGFNAVWTSPETLPTAREITDPTTWVRRVHG</sequence>